<organism evidence="1 2">
    <name type="scientific">Bifidobacterium bohemicum DSM 22767</name>
    <dbReference type="NCBI Taxonomy" id="1437606"/>
    <lineage>
        <taxon>Bacteria</taxon>
        <taxon>Bacillati</taxon>
        <taxon>Actinomycetota</taxon>
        <taxon>Actinomycetes</taxon>
        <taxon>Bifidobacteriales</taxon>
        <taxon>Bifidobacteriaceae</taxon>
        <taxon>Bifidobacterium</taxon>
    </lineage>
</organism>
<dbReference type="STRING" id="1437606.BBOH_0270"/>
<name>A0A086ZJU8_9BIFI</name>
<accession>A0A086ZJU8</accession>
<evidence type="ECO:0000313" key="2">
    <source>
        <dbReference type="Proteomes" id="UP000029096"/>
    </source>
</evidence>
<evidence type="ECO:0008006" key="3">
    <source>
        <dbReference type="Google" id="ProtNLM"/>
    </source>
</evidence>
<dbReference type="EMBL" id="JGYP01000001">
    <property type="protein sequence ID" value="KFI46798.1"/>
    <property type="molecule type" value="Genomic_DNA"/>
</dbReference>
<proteinExistence type="predicted"/>
<gene>
    <name evidence="1" type="ORF">BBOH_0270</name>
</gene>
<protein>
    <recommendedName>
        <fullName evidence="3">EcsC family protein</fullName>
    </recommendedName>
</protein>
<dbReference type="AlphaFoldDB" id="A0A086ZJU8"/>
<comment type="caution">
    <text evidence="1">The sequence shown here is derived from an EMBL/GenBank/DDBJ whole genome shotgun (WGS) entry which is preliminary data.</text>
</comment>
<keyword evidence="2" id="KW-1185">Reference proteome</keyword>
<evidence type="ECO:0000313" key="1">
    <source>
        <dbReference type="EMBL" id="KFI46798.1"/>
    </source>
</evidence>
<dbReference type="eggNOG" id="ENOG502ZBZ3">
    <property type="taxonomic scope" value="Bacteria"/>
</dbReference>
<reference evidence="1 2" key="1">
    <citation type="submission" date="2014-03" db="EMBL/GenBank/DDBJ databases">
        <title>Genomics of Bifidobacteria.</title>
        <authorList>
            <person name="Ventura M."/>
            <person name="Milani C."/>
            <person name="Lugli G.A."/>
        </authorList>
    </citation>
    <scope>NUCLEOTIDE SEQUENCE [LARGE SCALE GENOMIC DNA]</scope>
    <source>
        <strain evidence="1 2">DSM 22767</strain>
    </source>
</reference>
<dbReference type="Proteomes" id="UP000029096">
    <property type="component" value="Unassembled WGS sequence"/>
</dbReference>
<sequence>MTFNEGLVVGITNQAKMIETTIKTVTALAHSPMVRVDREDFLRSQFADSPYLDKILAQGPQSVYGLEELRRMADKVISGSATQTALASFVAGLPANPLIAIPVGGVDVLQYFGFALNMAQRLAYLFGDQELFEDGKTDISEKTRITIIAYLGGMLGVAGSAGLIAKISRQASAVVGKRVAAKVLTMTMWHPAVEKVAMLVGKKITQKTVDDAISKVVPLVGGVISGGLTYATYKPMGARFADLLMKRAKGELA</sequence>